<gene>
    <name evidence="7" type="ORF">PRZ03_15830</name>
</gene>
<dbReference type="PROSITE" id="PS50109">
    <property type="entry name" value="HIS_KIN"/>
    <property type="match status" value="1"/>
</dbReference>
<proteinExistence type="predicted"/>
<reference evidence="7 8" key="1">
    <citation type="submission" date="2022-10" db="EMBL/GenBank/DDBJ databases">
        <title>Paucibacter sp. hw1 Genome sequencing.</title>
        <authorList>
            <person name="Park S."/>
        </authorList>
    </citation>
    <scope>NUCLEOTIDE SEQUENCE [LARGE SCALE GENOMIC DNA]</scope>
    <source>
        <strain evidence="8">hw1</strain>
    </source>
</reference>
<dbReference type="InterPro" id="IPR005467">
    <property type="entry name" value="His_kinase_dom"/>
</dbReference>
<comment type="caution">
    <text evidence="7">The sequence shown here is derived from an EMBL/GenBank/DDBJ whole genome shotgun (WGS) entry which is preliminary data.</text>
</comment>
<name>A0ABT5KI44_9BURK</name>
<dbReference type="Pfam" id="PF00512">
    <property type="entry name" value="HisKA"/>
    <property type="match status" value="1"/>
</dbReference>
<dbReference type="SMART" id="SM00388">
    <property type="entry name" value="HisKA"/>
    <property type="match status" value="1"/>
</dbReference>
<evidence type="ECO:0000256" key="5">
    <source>
        <dbReference type="ARBA" id="ARBA00022777"/>
    </source>
</evidence>
<dbReference type="PANTHER" id="PTHR43047">
    <property type="entry name" value="TWO-COMPONENT HISTIDINE PROTEIN KINASE"/>
    <property type="match status" value="1"/>
</dbReference>
<keyword evidence="4" id="KW-0808">Transferase</keyword>
<dbReference type="RefSeq" id="WP_273601234.1">
    <property type="nucleotide sequence ID" value="NZ_JAQQXT010000009.1"/>
</dbReference>
<keyword evidence="5 7" id="KW-0418">Kinase</keyword>
<organism evidence="7 8">
    <name type="scientific">Roseateles albus</name>
    <dbReference type="NCBI Taxonomy" id="2987525"/>
    <lineage>
        <taxon>Bacteria</taxon>
        <taxon>Pseudomonadati</taxon>
        <taxon>Pseudomonadota</taxon>
        <taxon>Betaproteobacteria</taxon>
        <taxon>Burkholderiales</taxon>
        <taxon>Sphaerotilaceae</taxon>
        <taxon>Roseateles</taxon>
    </lineage>
</organism>
<dbReference type="PRINTS" id="PR00344">
    <property type="entry name" value="BCTRLSENSOR"/>
</dbReference>
<dbReference type="Gene3D" id="3.30.565.10">
    <property type="entry name" value="Histidine kinase-like ATPase, C-terminal domain"/>
    <property type="match status" value="1"/>
</dbReference>
<dbReference type="Proteomes" id="UP001221189">
    <property type="component" value="Unassembled WGS sequence"/>
</dbReference>
<dbReference type="Gene3D" id="1.10.287.130">
    <property type="match status" value="1"/>
</dbReference>
<evidence type="ECO:0000313" key="8">
    <source>
        <dbReference type="Proteomes" id="UP001221189"/>
    </source>
</evidence>
<dbReference type="InterPro" id="IPR003661">
    <property type="entry name" value="HisK_dim/P_dom"/>
</dbReference>
<keyword evidence="3" id="KW-0597">Phosphoprotein</keyword>
<dbReference type="GO" id="GO:0016301">
    <property type="term" value="F:kinase activity"/>
    <property type="evidence" value="ECO:0007669"/>
    <property type="project" value="UniProtKB-KW"/>
</dbReference>
<evidence type="ECO:0000256" key="3">
    <source>
        <dbReference type="ARBA" id="ARBA00022553"/>
    </source>
</evidence>
<evidence type="ECO:0000259" key="6">
    <source>
        <dbReference type="PROSITE" id="PS50109"/>
    </source>
</evidence>
<dbReference type="EC" id="2.7.13.3" evidence="2"/>
<dbReference type="InterPro" id="IPR003594">
    <property type="entry name" value="HATPase_dom"/>
</dbReference>
<dbReference type="SUPFAM" id="SSF47384">
    <property type="entry name" value="Homodimeric domain of signal transducing histidine kinase"/>
    <property type="match status" value="1"/>
</dbReference>
<dbReference type="SUPFAM" id="SSF55874">
    <property type="entry name" value="ATPase domain of HSP90 chaperone/DNA topoisomerase II/histidine kinase"/>
    <property type="match status" value="1"/>
</dbReference>
<evidence type="ECO:0000256" key="1">
    <source>
        <dbReference type="ARBA" id="ARBA00000085"/>
    </source>
</evidence>
<comment type="catalytic activity">
    <reaction evidence="1">
        <text>ATP + protein L-histidine = ADP + protein N-phospho-L-histidine.</text>
        <dbReference type="EC" id="2.7.13.3"/>
    </reaction>
</comment>
<dbReference type="PANTHER" id="PTHR43047:SF72">
    <property type="entry name" value="OSMOSENSING HISTIDINE PROTEIN KINASE SLN1"/>
    <property type="match status" value="1"/>
</dbReference>
<dbReference type="InterPro" id="IPR036097">
    <property type="entry name" value="HisK_dim/P_sf"/>
</dbReference>
<evidence type="ECO:0000256" key="2">
    <source>
        <dbReference type="ARBA" id="ARBA00012438"/>
    </source>
</evidence>
<dbReference type="CDD" id="cd00082">
    <property type="entry name" value="HisKA"/>
    <property type="match status" value="1"/>
</dbReference>
<accession>A0ABT5KI44</accession>
<dbReference type="InterPro" id="IPR004358">
    <property type="entry name" value="Sig_transdc_His_kin-like_C"/>
</dbReference>
<feature type="domain" description="Histidine kinase" evidence="6">
    <location>
        <begin position="154"/>
        <end position="374"/>
    </location>
</feature>
<sequence length="378" mass="41258">MTVGSLQLLANLVRENGDVLLLTWRTQVRSLPSASHLDTPTLNDHIPDLLKELAEALETNPRQTIPEALAEASPAAHGLQRLKDAFDIEEVVAEYNIMRGCIHDLATEHDITLQGRPFHVINRIFDNAIGQAVQTYAAQQALEVKERREEYLSFVAHDLRTPLFAISLTGRSLEKSLSGQVLGPDSQRVLQSLRRNVQQLQDLIGRVLEENTHLLEVIGVKVERRRFDLWPLVESLLDDLETIAAQSATKLVNRVPVDLVVFADARLLRRAFQNLIGNAIQFSPGGEVIVGAQAAAGHGIVECWVSDNGQGIAAEMIEKVFDKGESGGEAGAGSGLGLGLAIVKTFIEAHDGSITLHSVLGEGSKFYFTLPVQARPDA</sequence>
<dbReference type="SMART" id="SM00387">
    <property type="entry name" value="HATPase_c"/>
    <property type="match status" value="1"/>
</dbReference>
<dbReference type="CDD" id="cd00075">
    <property type="entry name" value="HATPase"/>
    <property type="match status" value="1"/>
</dbReference>
<evidence type="ECO:0000313" key="7">
    <source>
        <dbReference type="EMBL" id="MDC8773057.1"/>
    </source>
</evidence>
<dbReference type="EMBL" id="JAQQXT010000009">
    <property type="protein sequence ID" value="MDC8773057.1"/>
    <property type="molecule type" value="Genomic_DNA"/>
</dbReference>
<protein>
    <recommendedName>
        <fullName evidence="2">histidine kinase</fullName>
        <ecNumber evidence="2">2.7.13.3</ecNumber>
    </recommendedName>
</protein>
<dbReference type="Pfam" id="PF02518">
    <property type="entry name" value="HATPase_c"/>
    <property type="match status" value="1"/>
</dbReference>
<keyword evidence="8" id="KW-1185">Reference proteome</keyword>
<evidence type="ECO:0000256" key="4">
    <source>
        <dbReference type="ARBA" id="ARBA00022679"/>
    </source>
</evidence>
<dbReference type="InterPro" id="IPR036890">
    <property type="entry name" value="HATPase_C_sf"/>
</dbReference>